<dbReference type="Proteomes" id="UP001592531">
    <property type="component" value="Unassembled WGS sequence"/>
</dbReference>
<proteinExistence type="predicted"/>
<dbReference type="InterPro" id="IPR011051">
    <property type="entry name" value="RmlC_Cupin_sf"/>
</dbReference>
<name>A0ABV6VZI2_9ACTN</name>
<dbReference type="EMBL" id="JBHFAB010000016">
    <property type="protein sequence ID" value="MFC1419154.1"/>
    <property type="molecule type" value="Genomic_DNA"/>
</dbReference>
<evidence type="ECO:0008006" key="3">
    <source>
        <dbReference type="Google" id="ProtNLM"/>
    </source>
</evidence>
<dbReference type="RefSeq" id="WP_380538173.1">
    <property type="nucleotide sequence ID" value="NZ_JBHFAB010000016.1"/>
</dbReference>
<comment type="caution">
    <text evidence="1">The sequence shown here is derived from an EMBL/GenBank/DDBJ whole genome shotgun (WGS) entry which is preliminary data.</text>
</comment>
<dbReference type="SUPFAM" id="SSF51182">
    <property type="entry name" value="RmlC-like cupins"/>
    <property type="match status" value="1"/>
</dbReference>
<evidence type="ECO:0000313" key="1">
    <source>
        <dbReference type="EMBL" id="MFC1419154.1"/>
    </source>
</evidence>
<protein>
    <recommendedName>
        <fullName evidence="3">Cyclic nucleotide-binding domain-containing protein</fullName>
    </recommendedName>
</protein>
<accession>A0ABV6VZI2</accession>
<gene>
    <name evidence="1" type="ORF">ACEZDE_21315</name>
</gene>
<organism evidence="1 2">
    <name type="scientific">Streptacidiphilus cavernicola</name>
    <dbReference type="NCBI Taxonomy" id="3342716"/>
    <lineage>
        <taxon>Bacteria</taxon>
        <taxon>Bacillati</taxon>
        <taxon>Actinomycetota</taxon>
        <taxon>Actinomycetes</taxon>
        <taxon>Kitasatosporales</taxon>
        <taxon>Streptomycetaceae</taxon>
        <taxon>Streptacidiphilus</taxon>
    </lineage>
</organism>
<sequence>MTDGFRVRTLTLRPGEAIDYRAAEWSGALVIVEQGELEVECVSGVRACFGEGSVLTFAGLELRRLHSTGSGCLVVTGLSREPVR</sequence>
<keyword evidence="2" id="KW-1185">Reference proteome</keyword>
<reference evidence="1 2" key="1">
    <citation type="submission" date="2024-09" db="EMBL/GenBank/DDBJ databases">
        <authorList>
            <person name="Lee S.D."/>
        </authorList>
    </citation>
    <scope>NUCLEOTIDE SEQUENCE [LARGE SCALE GENOMIC DNA]</scope>
    <source>
        <strain evidence="1 2">N8-3</strain>
    </source>
</reference>
<evidence type="ECO:0000313" key="2">
    <source>
        <dbReference type="Proteomes" id="UP001592531"/>
    </source>
</evidence>